<sequence>MALTSEEPLEFHVFRADLGEEVELLKCTPTECTQIKTYAGQQPNFAAVEDDGSMILALKTSDEFRIIRIAPNAEYAESVTNIEPREDVDWFFADLVNAESGPTILGLWSPVLLPKFSRDLVSGAASPQFEECGQGIPQGIRGSDNVLYTGSAVRVTNCTSPTKLLDGKVKSIDYLEDQNLLAYVLDLAPNAGPLGVVLDETQIEITPGMNFVRAETLGNDLYVLAGSQVNGLYLYETSLDQDAITACQGLR</sequence>
<dbReference type="Proteomes" id="UP000321595">
    <property type="component" value="Chromosome"/>
</dbReference>
<protein>
    <submittedName>
        <fullName evidence="1">Uncharacterized protein</fullName>
    </submittedName>
</protein>
<evidence type="ECO:0000313" key="2">
    <source>
        <dbReference type="Proteomes" id="UP000321595"/>
    </source>
</evidence>
<organism evidence="1 2">
    <name type="scientific">Microvenator marinus</name>
    <dbReference type="NCBI Taxonomy" id="2600177"/>
    <lineage>
        <taxon>Bacteria</taxon>
        <taxon>Deltaproteobacteria</taxon>
        <taxon>Bradymonadales</taxon>
        <taxon>Microvenatoraceae</taxon>
        <taxon>Microvenator</taxon>
    </lineage>
</organism>
<dbReference type="KEGG" id="bbae:FRD01_08255"/>
<dbReference type="EMBL" id="CP042467">
    <property type="protein sequence ID" value="QED27233.1"/>
    <property type="molecule type" value="Genomic_DNA"/>
</dbReference>
<proteinExistence type="predicted"/>
<keyword evidence="2" id="KW-1185">Reference proteome</keyword>
<dbReference type="RefSeq" id="WP_146958918.1">
    <property type="nucleotide sequence ID" value="NZ_CP042467.1"/>
</dbReference>
<accession>A0A5B8XT48</accession>
<gene>
    <name evidence="1" type="ORF">FRD01_08255</name>
</gene>
<dbReference type="AlphaFoldDB" id="A0A5B8XT48"/>
<name>A0A5B8XT48_9DELT</name>
<evidence type="ECO:0000313" key="1">
    <source>
        <dbReference type="EMBL" id="QED27233.1"/>
    </source>
</evidence>
<reference evidence="1 2" key="1">
    <citation type="submission" date="2019-08" db="EMBL/GenBank/DDBJ databases">
        <authorList>
            <person name="Liang Q."/>
        </authorList>
    </citation>
    <scope>NUCLEOTIDE SEQUENCE [LARGE SCALE GENOMIC DNA]</scope>
    <source>
        <strain evidence="1 2">V1718</strain>
    </source>
</reference>